<evidence type="ECO:0000256" key="6">
    <source>
        <dbReference type="ARBA" id="ARBA00022443"/>
    </source>
</evidence>
<dbReference type="PROSITE" id="PS50002">
    <property type="entry name" value="SH3"/>
    <property type="match status" value="3"/>
</dbReference>
<feature type="compositionally biased region" description="Low complexity" evidence="12">
    <location>
        <begin position="793"/>
        <end position="804"/>
    </location>
</feature>
<feature type="compositionally biased region" description="Basic and acidic residues" evidence="12">
    <location>
        <begin position="514"/>
        <end position="529"/>
    </location>
</feature>
<dbReference type="InParanoid" id="A0A165IHT6"/>
<feature type="region of interest" description="Disordered" evidence="12">
    <location>
        <begin position="577"/>
        <end position="612"/>
    </location>
</feature>
<dbReference type="Gene3D" id="2.30.30.40">
    <property type="entry name" value="SH3 Domains"/>
    <property type="match status" value="3"/>
</dbReference>
<evidence type="ECO:0000256" key="8">
    <source>
        <dbReference type="ARBA" id="ARBA00022753"/>
    </source>
</evidence>
<dbReference type="GO" id="GO:0005886">
    <property type="term" value="C:plasma membrane"/>
    <property type="evidence" value="ECO:0007669"/>
    <property type="project" value="UniProtKB-SubCell"/>
</dbReference>
<dbReference type="GeneID" id="63828873"/>
<dbReference type="Pfam" id="PF24081">
    <property type="entry name" value="PH_SLA1"/>
    <property type="match status" value="1"/>
</dbReference>
<feature type="compositionally biased region" description="Polar residues" evidence="12">
    <location>
        <begin position="1121"/>
        <end position="1132"/>
    </location>
</feature>
<evidence type="ECO:0000256" key="3">
    <source>
        <dbReference type="ARBA" id="ARBA00004413"/>
    </source>
</evidence>
<dbReference type="OrthoDB" id="5971719at2759"/>
<dbReference type="GO" id="GO:0043130">
    <property type="term" value="F:ubiquitin binding"/>
    <property type="evidence" value="ECO:0007669"/>
    <property type="project" value="InterPro"/>
</dbReference>
<feature type="compositionally biased region" description="Polar residues" evidence="12">
    <location>
        <begin position="1139"/>
        <end position="1155"/>
    </location>
</feature>
<keyword evidence="10" id="KW-0963">Cytoplasm</keyword>
<dbReference type="PANTHER" id="PTHR15735">
    <property type="entry name" value="FCH AND DOUBLE SH3 DOMAINS PROTEIN"/>
    <property type="match status" value="1"/>
</dbReference>
<dbReference type="EMBL" id="KV427605">
    <property type="protein sequence ID" value="KZT13093.1"/>
    <property type="molecule type" value="Genomic_DNA"/>
</dbReference>
<feature type="compositionally biased region" description="Pro residues" evidence="12">
    <location>
        <begin position="823"/>
        <end position="846"/>
    </location>
</feature>
<proteinExistence type="inferred from homology"/>
<feature type="region of interest" description="Disordered" evidence="12">
    <location>
        <begin position="677"/>
        <end position="870"/>
    </location>
</feature>
<dbReference type="GO" id="GO:0010008">
    <property type="term" value="C:endosome membrane"/>
    <property type="evidence" value="ECO:0007669"/>
    <property type="project" value="UniProtKB-SubCell"/>
</dbReference>
<comment type="similarity">
    <text evidence="4">Belongs to the SLA1 family.</text>
</comment>
<evidence type="ECO:0000256" key="10">
    <source>
        <dbReference type="ARBA" id="ARBA00023212"/>
    </source>
</evidence>
<dbReference type="SUPFAM" id="SSF50044">
    <property type="entry name" value="SH3-domain"/>
    <property type="match status" value="3"/>
</dbReference>
<dbReference type="GO" id="GO:0042802">
    <property type="term" value="F:identical protein binding"/>
    <property type="evidence" value="ECO:0007669"/>
    <property type="project" value="InterPro"/>
</dbReference>
<feature type="region of interest" description="Disordered" evidence="12">
    <location>
        <begin position="1069"/>
        <end position="1158"/>
    </location>
</feature>
<dbReference type="CDD" id="cd11773">
    <property type="entry name" value="SH3_Sla1p_1"/>
    <property type="match status" value="1"/>
</dbReference>
<keyword evidence="6 11" id="KW-0728">SH3 domain</keyword>
<dbReference type="STRING" id="1314785.A0A165IHT6"/>
<evidence type="ECO:0000313" key="14">
    <source>
        <dbReference type="EMBL" id="KZT13093.1"/>
    </source>
</evidence>
<feature type="compositionally biased region" description="Low complexity" evidence="12">
    <location>
        <begin position="468"/>
        <end position="477"/>
    </location>
</feature>
<evidence type="ECO:0000313" key="15">
    <source>
        <dbReference type="Proteomes" id="UP000076871"/>
    </source>
</evidence>
<dbReference type="Pfam" id="PF00018">
    <property type="entry name" value="SH3_1"/>
    <property type="match status" value="3"/>
</dbReference>
<keyword evidence="9" id="KW-0009">Actin-binding</keyword>
<reference evidence="14 15" key="1">
    <citation type="journal article" date="2016" name="Mol. Biol. Evol.">
        <title>Comparative Genomics of Early-Diverging Mushroom-Forming Fungi Provides Insights into the Origins of Lignocellulose Decay Capabilities.</title>
        <authorList>
            <person name="Nagy L.G."/>
            <person name="Riley R."/>
            <person name="Tritt A."/>
            <person name="Adam C."/>
            <person name="Daum C."/>
            <person name="Floudas D."/>
            <person name="Sun H."/>
            <person name="Yadav J.S."/>
            <person name="Pangilinan J."/>
            <person name="Larsson K.H."/>
            <person name="Matsuura K."/>
            <person name="Barry K."/>
            <person name="Labutti K."/>
            <person name="Kuo R."/>
            <person name="Ohm R.A."/>
            <person name="Bhattacharya S.S."/>
            <person name="Shirouzu T."/>
            <person name="Yoshinaga Y."/>
            <person name="Martin F.M."/>
            <person name="Grigoriev I.V."/>
            <person name="Hibbett D.S."/>
        </authorList>
    </citation>
    <scope>NUCLEOTIDE SEQUENCE [LARGE SCALE GENOMIC DNA]</scope>
    <source>
        <strain evidence="14 15">93-53</strain>
    </source>
</reference>
<evidence type="ECO:0000256" key="5">
    <source>
        <dbReference type="ARBA" id="ARBA00020357"/>
    </source>
</evidence>
<feature type="compositionally biased region" description="Polar residues" evidence="12">
    <location>
        <begin position="710"/>
        <end position="721"/>
    </location>
</feature>
<feature type="compositionally biased region" description="Pro residues" evidence="12">
    <location>
        <begin position="1007"/>
        <end position="1019"/>
    </location>
</feature>
<feature type="compositionally biased region" description="Low complexity" evidence="12">
    <location>
        <begin position="847"/>
        <end position="867"/>
    </location>
</feature>
<feature type="compositionally biased region" description="Polar residues" evidence="12">
    <location>
        <begin position="683"/>
        <end position="692"/>
    </location>
</feature>
<feature type="domain" description="SH3" evidence="13">
    <location>
        <begin position="6"/>
        <end position="69"/>
    </location>
</feature>
<feature type="compositionally biased region" description="Basic and acidic residues" evidence="12">
    <location>
        <begin position="454"/>
        <end position="467"/>
    </location>
</feature>
<dbReference type="FunCoup" id="A0A165IHT6">
    <property type="interactions" value="208"/>
</dbReference>
<dbReference type="PRINTS" id="PR00452">
    <property type="entry name" value="SH3DOMAIN"/>
</dbReference>
<feature type="region of interest" description="Disordered" evidence="12">
    <location>
        <begin position="974"/>
        <end position="1019"/>
    </location>
</feature>
<comment type="subcellular location">
    <subcellularLocation>
        <location evidence="3">Cell membrane</location>
        <topology evidence="3">Peripheral membrane protein</topology>
        <orientation evidence="3">Cytoplasmic side</orientation>
    </subcellularLocation>
    <subcellularLocation>
        <location evidence="2">Cytoplasm</location>
        <location evidence="2">Cytoskeleton</location>
        <location evidence="2">Actin patch</location>
    </subcellularLocation>
    <subcellularLocation>
        <location evidence="1">Endosome membrane</location>
        <topology evidence="1">Peripheral membrane protein</topology>
        <orientation evidence="1">Cytoplasmic side</orientation>
    </subcellularLocation>
</comment>
<dbReference type="InterPro" id="IPR056996">
    <property type="entry name" value="PH_SLA1"/>
</dbReference>
<gene>
    <name evidence="14" type="ORF">LAESUDRAFT_754108</name>
</gene>
<feature type="compositionally biased region" description="Basic and acidic residues" evidence="12">
    <location>
        <begin position="406"/>
        <end position="444"/>
    </location>
</feature>
<evidence type="ECO:0000256" key="11">
    <source>
        <dbReference type="PROSITE-ProRule" id="PRU00192"/>
    </source>
</evidence>
<dbReference type="RefSeq" id="XP_040770603.1">
    <property type="nucleotide sequence ID" value="XM_040911845.1"/>
</dbReference>
<evidence type="ECO:0000256" key="9">
    <source>
        <dbReference type="ARBA" id="ARBA00023203"/>
    </source>
</evidence>
<dbReference type="InterPro" id="IPR035800">
    <property type="entry name" value="Sla1_SH3_1"/>
</dbReference>
<feature type="domain" description="SH3" evidence="13">
    <location>
        <begin position="333"/>
        <end position="393"/>
    </location>
</feature>
<dbReference type="GO" id="GO:0006897">
    <property type="term" value="P:endocytosis"/>
    <property type="evidence" value="ECO:0007669"/>
    <property type="project" value="UniProtKB-KW"/>
</dbReference>
<dbReference type="SMART" id="SM00326">
    <property type="entry name" value="SH3"/>
    <property type="match status" value="3"/>
</dbReference>
<feature type="compositionally biased region" description="Polar residues" evidence="12">
    <location>
        <begin position="974"/>
        <end position="1003"/>
    </location>
</feature>
<dbReference type="InterPro" id="IPR036028">
    <property type="entry name" value="SH3-like_dom_sf"/>
</dbReference>
<keyword evidence="8" id="KW-0967">Endosome</keyword>
<feature type="compositionally biased region" description="Basic and acidic residues" evidence="12">
    <location>
        <begin position="577"/>
        <end position="598"/>
    </location>
</feature>
<dbReference type="InterPro" id="IPR013761">
    <property type="entry name" value="SAM/pointed_sf"/>
</dbReference>
<protein>
    <recommendedName>
        <fullName evidence="5">Actin cytoskeleton-regulatory complex protein SLA1</fullName>
    </recommendedName>
</protein>
<organism evidence="14 15">
    <name type="scientific">Laetiporus sulphureus 93-53</name>
    <dbReference type="NCBI Taxonomy" id="1314785"/>
    <lineage>
        <taxon>Eukaryota</taxon>
        <taxon>Fungi</taxon>
        <taxon>Dikarya</taxon>
        <taxon>Basidiomycota</taxon>
        <taxon>Agaricomycotina</taxon>
        <taxon>Agaricomycetes</taxon>
        <taxon>Polyporales</taxon>
        <taxon>Laetiporus</taxon>
    </lineage>
</organism>
<keyword evidence="15" id="KW-1185">Reference proteome</keyword>
<feature type="domain" description="SH3" evidence="13">
    <location>
        <begin position="73"/>
        <end position="134"/>
    </location>
</feature>
<dbReference type="Gene3D" id="2.30.30.700">
    <property type="entry name" value="SLA1 homology domain 1"/>
    <property type="match status" value="1"/>
</dbReference>
<dbReference type="GO" id="GO:0030479">
    <property type="term" value="C:actin cortical patch"/>
    <property type="evidence" value="ECO:0007669"/>
    <property type="project" value="UniProtKB-SubCell"/>
</dbReference>
<name>A0A165IHT6_9APHY</name>
<evidence type="ECO:0000256" key="12">
    <source>
        <dbReference type="SAM" id="MobiDB-lite"/>
    </source>
</evidence>
<keyword evidence="10" id="KW-0206">Cytoskeleton</keyword>
<accession>A0A165IHT6</accession>
<keyword evidence="7" id="KW-0254">Endocytosis</keyword>
<evidence type="ECO:0000259" key="13">
    <source>
        <dbReference type="PROSITE" id="PS50002"/>
    </source>
</evidence>
<feature type="compositionally biased region" description="Basic and acidic residues" evidence="12">
    <location>
        <begin position="487"/>
        <end position="504"/>
    </location>
</feature>
<dbReference type="PANTHER" id="PTHR15735:SF12">
    <property type="entry name" value="CDC42-INTERACTING PROTEIN 4, ISOFORM B"/>
    <property type="match status" value="1"/>
</dbReference>
<dbReference type="Gene3D" id="1.10.150.50">
    <property type="entry name" value="Transcription Factor, Ets-1"/>
    <property type="match status" value="1"/>
</dbReference>
<evidence type="ECO:0000256" key="1">
    <source>
        <dbReference type="ARBA" id="ARBA00004125"/>
    </source>
</evidence>
<feature type="region of interest" description="Disordered" evidence="12">
    <location>
        <begin position="406"/>
        <end position="529"/>
    </location>
</feature>
<sequence>MSDQETYLAVLKASYDYEPQPDASDELAIKEGQILLLLERTDEDWWKVKLKPESQEGDGSVGMVPKAYMDEAEHISVVKALYDYEATQSTELTIKEEELLYVYDKDDSWLLVRKTSDDTQVGYVPGNYVEEVNGEEASSTLAAAPPALSQIVIPPSPSRPVSTYVDPADLVATVPTKAQADDIQTWAISEVDKKGKKKKGTLGVGNGAVFFASESDKTPVQKWQTADIQDVRLEKSKHVHIDIGGAEPIGLHFHAGSKDIAEAIMAKLKSSRALSTPGTAGPSAVAVGETTEPESPPLARRSSPQKAVHFDAAEPAIIPPREPSDDGDEEEQPPGELGVVLYDFVADGEDELSVVEGESLYVLERDSDDWWKCRNSSGGEGVVPAQYVELVNGETGASAAVIEDKDAAAAREASERAEAERQEKAREQAERERAESQRKKEAEQRANAAAAAAEVDRKRREQERTKQQENALAAAAAPSSDSRKKKGQEEAERPSSDSQRKKTNGDSPSSSRNSIERRGPPPDRTRVWHDRTGQFRVEAAFLGFKNGKLRLHKINGVVIEVPAEKMSADDLKYIEKQAKKSDSSRKADDDDEPLELRRRSLLPETMRTASSTPKKPTVDWFDFFLNAGCDVDDCTRYASSFERDKIDEAILPDITESTMRTLGLREGDIIRVKKAIDQRQLKKQSSSDVTQEQMRRDEELARQLQAEESGLNSEKTRSQPPNLFAAGPNGALKNNSMRRGRPQPSKSTPPSNVVLQSITTASDQIQRTDSPQVGSPETTTAVAPPAPAPSVQPPSRSSSAAPVVGGFDDDAWTNRPSSTKPTAPTPPAVAPRAPSAPPAPSAPLLPPVASAAPASTTSQQATGTTLAKTDNDIFEQLARLSQLRTTQSPAIQTPQRAPSVPIFSPVSYQSGLGMGPSPAPMGQHLQNQQTGMVPSLQTAQLTNGPRGPLAPVPANQTLLQPLIPTTTGFNNFVPTRPQSAQPPFQTLPQSVQSPFQTPPQSARSPFQTPPPLPSFLPPQPTGFSGVSQSFLPQNTGFSASAPMLPQPTGFVGNNFPSSGPLMSQPTGMPSGNFGAPTSGSFGSTPSFQTSGFGQIQSSYNPGIGSMPSFNNGISSPPLAPPTQSTVANTTPANVFAQMKSGTFAQDNSSSPQSADKYNALRVNPSPLTVQPTGWGFQAMNGSGTLGGGYGFQR</sequence>
<evidence type="ECO:0000256" key="2">
    <source>
        <dbReference type="ARBA" id="ARBA00004134"/>
    </source>
</evidence>
<evidence type="ECO:0000256" key="7">
    <source>
        <dbReference type="ARBA" id="ARBA00022583"/>
    </source>
</evidence>
<dbReference type="AlphaFoldDB" id="A0A165IHT6"/>
<dbReference type="InterPro" id="IPR001452">
    <property type="entry name" value="SH3_domain"/>
</dbReference>
<feature type="compositionally biased region" description="Polar residues" evidence="12">
    <location>
        <begin position="744"/>
        <end position="773"/>
    </location>
</feature>
<dbReference type="GO" id="GO:0003779">
    <property type="term" value="F:actin binding"/>
    <property type="evidence" value="ECO:0007669"/>
    <property type="project" value="UniProtKB-KW"/>
</dbReference>
<dbReference type="InterPro" id="IPR007131">
    <property type="entry name" value="SHD1"/>
</dbReference>
<evidence type="ECO:0000256" key="4">
    <source>
        <dbReference type="ARBA" id="ARBA00007948"/>
    </source>
</evidence>
<dbReference type="Pfam" id="PF03983">
    <property type="entry name" value="SHD1"/>
    <property type="match status" value="1"/>
</dbReference>
<dbReference type="GO" id="GO:0030674">
    <property type="term" value="F:protein-macromolecule adaptor activity"/>
    <property type="evidence" value="ECO:0007669"/>
    <property type="project" value="InterPro"/>
</dbReference>
<feature type="compositionally biased region" description="Polar residues" evidence="12">
    <location>
        <begin position="1069"/>
        <end position="1100"/>
    </location>
</feature>
<dbReference type="Proteomes" id="UP000076871">
    <property type="component" value="Unassembled WGS sequence"/>
</dbReference>
<feature type="region of interest" description="Disordered" evidence="12">
    <location>
        <begin position="272"/>
        <end position="334"/>
    </location>
</feature>